<organism evidence="1 2">
    <name type="scientific">Sparus aurata</name>
    <name type="common">Gilthead sea bream</name>
    <dbReference type="NCBI Taxonomy" id="8175"/>
    <lineage>
        <taxon>Eukaryota</taxon>
        <taxon>Metazoa</taxon>
        <taxon>Chordata</taxon>
        <taxon>Craniata</taxon>
        <taxon>Vertebrata</taxon>
        <taxon>Euteleostomi</taxon>
        <taxon>Actinopterygii</taxon>
        <taxon>Neopterygii</taxon>
        <taxon>Teleostei</taxon>
        <taxon>Neoteleostei</taxon>
        <taxon>Acanthomorphata</taxon>
        <taxon>Eupercaria</taxon>
        <taxon>Spariformes</taxon>
        <taxon>Sparidae</taxon>
        <taxon>Sparus</taxon>
    </lineage>
</organism>
<dbReference type="AlphaFoldDB" id="A0A671VPP1"/>
<dbReference type="InParanoid" id="A0A671VPP1"/>
<proteinExistence type="predicted"/>
<accession>A0A671VPP1</accession>
<evidence type="ECO:0000313" key="1">
    <source>
        <dbReference type="Ensembl" id="ENSSAUP00010026571.1"/>
    </source>
</evidence>
<reference evidence="1" key="1">
    <citation type="submission" date="2021-04" db="EMBL/GenBank/DDBJ databases">
        <authorList>
            <consortium name="Wellcome Sanger Institute Data Sharing"/>
        </authorList>
    </citation>
    <scope>NUCLEOTIDE SEQUENCE [LARGE SCALE GENOMIC DNA]</scope>
</reference>
<dbReference type="Ensembl" id="ENSSAUT00010028048.1">
    <property type="protein sequence ID" value="ENSSAUP00010026571.1"/>
    <property type="gene ID" value="ENSSAUG00010011526.1"/>
</dbReference>
<keyword evidence="2" id="KW-1185">Reference proteome</keyword>
<dbReference type="Proteomes" id="UP000472265">
    <property type="component" value="Chromosome 5"/>
</dbReference>
<protein>
    <submittedName>
        <fullName evidence="1">Uncharacterized protein</fullName>
    </submittedName>
</protein>
<reference evidence="1" key="3">
    <citation type="submission" date="2025-09" db="UniProtKB">
        <authorList>
            <consortium name="Ensembl"/>
        </authorList>
    </citation>
    <scope>IDENTIFICATION</scope>
</reference>
<name>A0A671VPP1_SPAAU</name>
<reference evidence="1" key="2">
    <citation type="submission" date="2025-08" db="UniProtKB">
        <authorList>
            <consortium name="Ensembl"/>
        </authorList>
    </citation>
    <scope>IDENTIFICATION</scope>
</reference>
<sequence>TVSDGREQKQQSVTERRSLVVSPAKPLWSSCLSACLTYARPHPPTHTQTHPYTHTHTRAANSISVLSLRRRHTTILKCLNVCFHPLMRIHIHTVHTWDKSFLSALLYF</sequence>
<evidence type="ECO:0000313" key="2">
    <source>
        <dbReference type="Proteomes" id="UP000472265"/>
    </source>
</evidence>